<dbReference type="SUPFAM" id="SSF53067">
    <property type="entry name" value="Actin-like ATPase domain"/>
    <property type="match status" value="2"/>
</dbReference>
<evidence type="ECO:0000313" key="3">
    <source>
        <dbReference type="EMBL" id="KRL01793.1"/>
    </source>
</evidence>
<dbReference type="InterPro" id="IPR050273">
    <property type="entry name" value="GppA/Ppx_hydrolase"/>
</dbReference>
<dbReference type="AlphaFoldDB" id="A0A0R1M256"/>
<proteinExistence type="inferred from homology"/>
<dbReference type="InterPro" id="IPR043129">
    <property type="entry name" value="ATPase_NBD"/>
</dbReference>
<comment type="caution">
    <text evidence="3">The sequence shown here is derived from an EMBL/GenBank/DDBJ whole genome shotgun (WGS) entry which is preliminary data.</text>
</comment>
<evidence type="ECO:0000259" key="2">
    <source>
        <dbReference type="Pfam" id="PF02541"/>
    </source>
</evidence>
<protein>
    <submittedName>
        <fullName evidence="3">Exopolyphosphatase</fullName>
    </submittedName>
</protein>
<dbReference type="PATRIC" id="fig|1423731.3.peg.1035"/>
<comment type="similarity">
    <text evidence="1">Belongs to the GppA/Ppx family.</text>
</comment>
<evidence type="ECO:0000313" key="4">
    <source>
        <dbReference type="Proteomes" id="UP000051621"/>
    </source>
</evidence>
<feature type="domain" description="Ppx/GppA phosphatase N-terminal" evidence="2">
    <location>
        <begin position="31"/>
        <end position="315"/>
    </location>
</feature>
<dbReference type="Pfam" id="PF02541">
    <property type="entry name" value="Ppx-GppA"/>
    <property type="match status" value="1"/>
</dbReference>
<keyword evidence="4" id="KW-1185">Reference proteome</keyword>
<dbReference type="PANTHER" id="PTHR30005">
    <property type="entry name" value="EXOPOLYPHOSPHATASE"/>
    <property type="match status" value="1"/>
</dbReference>
<dbReference type="STRING" id="1423731.FC81_GL001004"/>
<dbReference type="EMBL" id="AZEF01000020">
    <property type="protein sequence ID" value="KRL01793.1"/>
    <property type="molecule type" value="Genomic_DNA"/>
</dbReference>
<organism evidence="3 4">
    <name type="scientific">Liquorilactobacillus capillatus DSM 19910</name>
    <dbReference type="NCBI Taxonomy" id="1423731"/>
    <lineage>
        <taxon>Bacteria</taxon>
        <taxon>Bacillati</taxon>
        <taxon>Bacillota</taxon>
        <taxon>Bacilli</taxon>
        <taxon>Lactobacillales</taxon>
        <taxon>Lactobacillaceae</taxon>
        <taxon>Liquorilactobacillus</taxon>
    </lineage>
</organism>
<dbReference type="PANTHER" id="PTHR30005:SF0">
    <property type="entry name" value="RETROGRADE REGULATION PROTEIN 2"/>
    <property type="match status" value="1"/>
</dbReference>
<dbReference type="CDD" id="cd24052">
    <property type="entry name" value="ASKHA_NBD_HpPPX-GppA-like"/>
    <property type="match status" value="1"/>
</dbReference>
<sequence>MAKFGGDTLENLVILDFGSNSARLAINRISAKGKFKEIKRIKETTRLAEGMGRENGGKKMLDPQAVERTLKAVKYFTKVYQNYPHSQVCAIATAAVREAENSASFLQAVKQMTGADVQVLSGQDEAYYDYLGVTNSLPLNDCLIVDMGGGSCELILVKNKKAQHLTCIPYGAISLTERFGADKVMTAQQLFKFQSFIQKKYQQLGWLEQAREVPIVLLGGCNRTIARVQKERLHQKNLEQIHGFKIPAQDFAAIYTALLGKNSQERKQVAGMEQNRADIILGGMTPVIMLVQQMNSSHVIFSESGAREGFMHTFLKNRTN</sequence>
<dbReference type="Proteomes" id="UP000051621">
    <property type="component" value="Unassembled WGS sequence"/>
</dbReference>
<name>A0A0R1M256_9LACO</name>
<dbReference type="Gene3D" id="3.30.420.40">
    <property type="match status" value="1"/>
</dbReference>
<evidence type="ECO:0000256" key="1">
    <source>
        <dbReference type="ARBA" id="ARBA00007125"/>
    </source>
</evidence>
<gene>
    <name evidence="3" type="ORF">FC81_GL001004</name>
</gene>
<accession>A0A0R1M256</accession>
<dbReference type="InterPro" id="IPR003695">
    <property type="entry name" value="Ppx_GppA_N"/>
</dbReference>
<dbReference type="Gene3D" id="3.30.420.150">
    <property type="entry name" value="Exopolyphosphatase. Domain 2"/>
    <property type="match status" value="1"/>
</dbReference>
<reference evidence="3 4" key="1">
    <citation type="journal article" date="2015" name="Genome Announc.">
        <title>Expanding the biotechnology potential of lactobacilli through comparative genomics of 213 strains and associated genera.</title>
        <authorList>
            <person name="Sun Z."/>
            <person name="Harris H.M."/>
            <person name="McCann A."/>
            <person name="Guo C."/>
            <person name="Argimon S."/>
            <person name="Zhang W."/>
            <person name="Yang X."/>
            <person name="Jeffery I.B."/>
            <person name="Cooney J.C."/>
            <person name="Kagawa T.F."/>
            <person name="Liu W."/>
            <person name="Song Y."/>
            <person name="Salvetti E."/>
            <person name="Wrobel A."/>
            <person name="Rasinkangas P."/>
            <person name="Parkhill J."/>
            <person name="Rea M.C."/>
            <person name="O'Sullivan O."/>
            <person name="Ritari J."/>
            <person name="Douillard F.P."/>
            <person name="Paul Ross R."/>
            <person name="Yang R."/>
            <person name="Briner A.E."/>
            <person name="Felis G.E."/>
            <person name="de Vos W.M."/>
            <person name="Barrangou R."/>
            <person name="Klaenhammer T.R."/>
            <person name="Caufield P.W."/>
            <person name="Cui Y."/>
            <person name="Zhang H."/>
            <person name="O'Toole P.W."/>
        </authorList>
    </citation>
    <scope>NUCLEOTIDE SEQUENCE [LARGE SCALE GENOMIC DNA]</scope>
    <source>
        <strain evidence="3 4">DSM 19910</strain>
    </source>
</reference>